<protein>
    <submittedName>
        <fullName evidence="1">Uncharacterized protein</fullName>
    </submittedName>
</protein>
<comment type="caution">
    <text evidence="1">The sequence shown here is derived from an EMBL/GenBank/DDBJ whole genome shotgun (WGS) entry which is preliminary data.</text>
</comment>
<sequence>MKGKTNKADIADKRMDAMYDISDLIGIHMPDMSEEVRDKIAETLLEKRHEVMDALKKVKEVPEAGLV</sequence>
<dbReference type="Proteomes" id="UP000241986">
    <property type="component" value="Unassembled WGS sequence"/>
</dbReference>
<organism evidence="1 2">
    <name type="scientific">Aeromonas veronii</name>
    <dbReference type="NCBI Taxonomy" id="654"/>
    <lineage>
        <taxon>Bacteria</taxon>
        <taxon>Pseudomonadati</taxon>
        <taxon>Pseudomonadota</taxon>
        <taxon>Gammaproteobacteria</taxon>
        <taxon>Aeromonadales</taxon>
        <taxon>Aeromonadaceae</taxon>
        <taxon>Aeromonas</taxon>
    </lineage>
</organism>
<name>A0A2T4MWK7_AERVE</name>
<proteinExistence type="predicted"/>
<reference evidence="1 2" key="1">
    <citation type="submission" date="2018-03" db="EMBL/GenBank/DDBJ databases">
        <title>Aeromonas veronii whole genome sequencing and analysis.</title>
        <authorList>
            <person name="Xie H."/>
            <person name="Liu T."/>
            <person name="Wang K."/>
        </authorList>
    </citation>
    <scope>NUCLEOTIDE SEQUENCE [LARGE SCALE GENOMIC DNA]</scope>
    <source>
        <strain evidence="1 2">XH.VA.1</strain>
    </source>
</reference>
<dbReference type="EMBL" id="PZKL01000045">
    <property type="protein sequence ID" value="PTH78944.1"/>
    <property type="molecule type" value="Genomic_DNA"/>
</dbReference>
<dbReference type="RefSeq" id="WP_107684569.1">
    <property type="nucleotide sequence ID" value="NZ_PZKL01000045.1"/>
</dbReference>
<evidence type="ECO:0000313" key="2">
    <source>
        <dbReference type="Proteomes" id="UP000241986"/>
    </source>
</evidence>
<gene>
    <name evidence="1" type="ORF">DAA48_21120</name>
</gene>
<evidence type="ECO:0000313" key="1">
    <source>
        <dbReference type="EMBL" id="PTH78944.1"/>
    </source>
</evidence>
<accession>A0A2T4MWK7</accession>
<dbReference type="AlphaFoldDB" id="A0A2T4MWK7"/>